<dbReference type="PRINTS" id="PR00081">
    <property type="entry name" value="GDHRDH"/>
</dbReference>
<dbReference type="EMBL" id="CP099583">
    <property type="protein sequence ID" value="USS43628.1"/>
    <property type="molecule type" value="Genomic_DNA"/>
</dbReference>
<dbReference type="EMBL" id="CP065600">
    <property type="protein sequence ID" value="QPQ90352.1"/>
    <property type="molecule type" value="Genomic_DNA"/>
</dbReference>
<evidence type="ECO:0000256" key="2">
    <source>
        <dbReference type="ARBA" id="ARBA00023002"/>
    </source>
</evidence>
<gene>
    <name evidence="3" type="ORF">I6H06_00815</name>
    <name evidence="4" type="ORF">NFI99_03995</name>
</gene>
<dbReference type="Proteomes" id="UP001056386">
    <property type="component" value="Chromosome 2"/>
</dbReference>
<dbReference type="Gene3D" id="3.40.50.720">
    <property type="entry name" value="NAD(P)-binding Rossmann-like Domain"/>
    <property type="match status" value="1"/>
</dbReference>
<dbReference type="SUPFAM" id="SSF51735">
    <property type="entry name" value="NAD(P)-binding Rossmann-fold domains"/>
    <property type="match status" value="1"/>
</dbReference>
<comment type="similarity">
    <text evidence="1">Belongs to the short-chain dehydrogenases/reductases (SDR) family.</text>
</comment>
<dbReference type="PANTHER" id="PTHR24320:SF148">
    <property type="entry name" value="NAD(P)-BINDING ROSSMANN-FOLD SUPERFAMILY PROTEIN"/>
    <property type="match status" value="1"/>
</dbReference>
<dbReference type="NCBIfam" id="NF004513">
    <property type="entry name" value="PRK05854.1"/>
    <property type="match status" value="1"/>
</dbReference>
<evidence type="ECO:0000313" key="6">
    <source>
        <dbReference type="Proteomes" id="UP001056386"/>
    </source>
</evidence>
<dbReference type="InterPro" id="IPR002347">
    <property type="entry name" value="SDR_fam"/>
</dbReference>
<reference evidence="4" key="2">
    <citation type="submission" date="2022-06" db="EMBL/GenBank/DDBJ databases">
        <title>Draft genome sequence of Burkholderia glumae strain GR20004 isolated from rice panicle showing bacterial panicle blight.</title>
        <authorList>
            <person name="Choi S.Y."/>
            <person name="Lee Y.H."/>
        </authorList>
    </citation>
    <scope>NUCLEOTIDE SEQUENCE</scope>
    <source>
        <strain evidence="4">GR20004</strain>
    </source>
</reference>
<dbReference type="GO" id="GO:0016491">
    <property type="term" value="F:oxidoreductase activity"/>
    <property type="evidence" value="ECO:0007669"/>
    <property type="project" value="UniProtKB-KW"/>
</dbReference>
<dbReference type="GeneID" id="45695111"/>
<dbReference type="PANTHER" id="PTHR24320">
    <property type="entry name" value="RETINOL DEHYDROGENASE"/>
    <property type="match status" value="1"/>
</dbReference>
<dbReference type="Pfam" id="PF00106">
    <property type="entry name" value="adh_short"/>
    <property type="match status" value="1"/>
</dbReference>
<evidence type="ECO:0000313" key="4">
    <source>
        <dbReference type="EMBL" id="USS43628.1"/>
    </source>
</evidence>
<sequence>MYEVLDQRGRRVVITGANSGTGREAARRLAAAGADLVMAVRSESKGDAARRDLQEQFPGASIEVRMMDLSSLASVREFATQLLEEGRPLDLLVNNAGVMMPPRRVLSSDGFELQFATNFLGHFALTNLLLPLLLEAKSPRVTTMTSSAAIGAKINFDDLQGERSYKPMAAYAQSKLACLLLANRLAEIAHERRWPLLSTSAHPGHARTNLQTSGPNLGTDSTRKRLLFKLVPSMSVEWATDSLLQAALEPTATQGAFYGPRFLLIGNSHIIEQPHSAKRADSIRLWHVAETLTQTRPPPV</sequence>
<dbReference type="RefSeq" id="WP_012733590.1">
    <property type="nucleotide sequence ID" value="NZ_CP021075.1"/>
</dbReference>
<proteinExistence type="inferred from homology"/>
<keyword evidence="6" id="KW-1185">Reference proteome</keyword>
<evidence type="ECO:0000313" key="5">
    <source>
        <dbReference type="Proteomes" id="UP000594892"/>
    </source>
</evidence>
<evidence type="ECO:0000313" key="3">
    <source>
        <dbReference type="EMBL" id="QPQ90352.1"/>
    </source>
</evidence>
<protein>
    <submittedName>
        <fullName evidence="3">SDR family oxidoreductase</fullName>
    </submittedName>
</protein>
<dbReference type="InterPro" id="IPR036291">
    <property type="entry name" value="NAD(P)-bd_dom_sf"/>
</dbReference>
<accession>A0AAQ0BSS3</accession>
<dbReference type="AlphaFoldDB" id="A0AAQ0BSS3"/>
<organism evidence="3 5">
    <name type="scientific">Burkholderia glumae</name>
    <name type="common">Pseudomonas glumae</name>
    <dbReference type="NCBI Taxonomy" id="337"/>
    <lineage>
        <taxon>Bacteria</taxon>
        <taxon>Pseudomonadati</taxon>
        <taxon>Pseudomonadota</taxon>
        <taxon>Betaproteobacteria</taxon>
        <taxon>Burkholderiales</taxon>
        <taxon>Burkholderiaceae</taxon>
        <taxon>Burkholderia</taxon>
    </lineage>
</organism>
<name>A0AAQ0BSS3_BURGL</name>
<dbReference type="Proteomes" id="UP000594892">
    <property type="component" value="Chromosome 1"/>
</dbReference>
<keyword evidence="2" id="KW-0560">Oxidoreductase</keyword>
<evidence type="ECO:0000256" key="1">
    <source>
        <dbReference type="ARBA" id="ARBA00006484"/>
    </source>
</evidence>
<reference evidence="3 5" key="1">
    <citation type="submission" date="2020-12" db="EMBL/GenBank/DDBJ databases">
        <title>FDA dAtabase for Regulatory Grade micrObial Sequences (FDA-ARGOS): Supporting development and validation of Infectious Disease Dx tests.</title>
        <authorList>
            <person name="Minogue T."/>
            <person name="Wolcott M."/>
            <person name="Wasieloski L."/>
            <person name="Aguilar W."/>
            <person name="Moore D."/>
            <person name="Jaissle J."/>
            <person name="Tallon L."/>
            <person name="Sadzewicz L."/>
            <person name="Zhao X."/>
            <person name="Boylan J."/>
            <person name="Ott S."/>
            <person name="Bowen H."/>
            <person name="Vavikolanu K."/>
            <person name="Mehta A."/>
            <person name="Aluvathingal J."/>
            <person name="Nadendla S."/>
            <person name="Yan Y."/>
            <person name="Sichtig H."/>
        </authorList>
    </citation>
    <scope>NUCLEOTIDE SEQUENCE [LARGE SCALE GENOMIC DNA]</scope>
    <source>
        <strain evidence="3 5">FDAARGOS_949</strain>
    </source>
</reference>